<dbReference type="AlphaFoldDB" id="A0A9D9DB97"/>
<feature type="non-terminal residue" evidence="4">
    <location>
        <position position="248"/>
    </location>
</feature>
<feature type="binding site" evidence="3">
    <location>
        <position position="69"/>
    </location>
    <ligand>
        <name>a divalent metal cation</name>
        <dbReference type="ChEBI" id="CHEBI:60240"/>
        <label>1</label>
    </ligand>
</feature>
<dbReference type="GO" id="GO:0005737">
    <property type="term" value="C:cytoplasm"/>
    <property type="evidence" value="ECO:0007669"/>
    <property type="project" value="TreeGrafter"/>
</dbReference>
<evidence type="ECO:0000256" key="1">
    <source>
        <dbReference type="ARBA" id="ARBA00006964"/>
    </source>
</evidence>
<feature type="binding site" evidence="3">
    <location>
        <position position="107"/>
    </location>
    <ligand>
        <name>a divalent metal cation</name>
        <dbReference type="ChEBI" id="CHEBI:60240"/>
        <label>1</label>
    </ligand>
</feature>
<keyword evidence="2 3" id="KW-0479">Metal-binding</keyword>
<dbReference type="Gene3D" id="3.40.1390.30">
    <property type="entry name" value="NIF3 (NGG1p interacting factor 3)-like"/>
    <property type="match status" value="2"/>
</dbReference>
<reference evidence="4" key="1">
    <citation type="submission" date="2020-10" db="EMBL/GenBank/DDBJ databases">
        <authorList>
            <person name="Gilroy R."/>
        </authorList>
    </citation>
    <scope>NUCLEOTIDE SEQUENCE</scope>
    <source>
        <strain evidence="4">17213</strain>
    </source>
</reference>
<accession>A0A9D9DB97</accession>
<dbReference type="InterPro" id="IPR002678">
    <property type="entry name" value="DUF34/NIF3"/>
</dbReference>
<comment type="caution">
    <text evidence="4">The sequence shown here is derived from an EMBL/GenBank/DDBJ whole genome shotgun (WGS) entry which is preliminary data.</text>
</comment>
<proteinExistence type="inferred from homology"/>
<evidence type="ECO:0000313" key="5">
    <source>
        <dbReference type="Proteomes" id="UP000823631"/>
    </source>
</evidence>
<comment type="similarity">
    <text evidence="1">Belongs to the GTP cyclohydrolase I type 2/NIF3 family.</text>
</comment>
<dbReference type="InterPro" id="IPR036069">
    <property type="entry name" value="DUF34/NIF3_sf"/>
</dbReference>
<dbReference type="PANTHER" id="PTHR13799">
    <property type="entry name" value="NGG1 INTERACTING FACTOR 3"/>
    <property type="match status" value="1"/>
</dbReference>
<dbReference type="Pfam" id="PF01784">
    <property type="entry name" value="DUF34_NIF3"/>
    <property type="match status" value="1"/>
</dbReference>
<feature type="binding site" evidence="3">
    <location>
        <position position="236"/>
    </location>
    <ligand>
        <name>a divalent metal cation</name>
        <dbReference type="ChEBI" id="CHEBI:60240"/>
        <label>1</label>
    </ligand>
</feature>
<gene>
    <name evidence="4" type="ORF">IAB19_09180</name>
</gene>
<evidence type="ECO:0000313" key="4">
    <source>
        <dbReference type="EMBL" id="MBO8416539.1"/>
    </source>
</evidence>
<organism evidence="4 5">
    <name type="scientific">Candidatus Avisuccinivibrio stercorigallinarum</name>
    <dbReference type="NCBI Taxonomy" id="2840704"/>
    <lineage>
        <taxon>Bacteria</taxon>
        <taxon>Pseudomonadati</taxon>
        <taxon>Pseudomonadota</taxon>
        <taxon>Gammaproteobacteria</taxon>
        <taxon>Aeromonadales</taxon>
        <taxon>Succinivibrionaceae</taxon>
        <taxon>Succinivibrionaceae incertae sedis</taxon>
        <taxon>Candidatus Avisuccinivibrio</taxon>
    </lineage>
</organism>
<name>A0A9D9DB97_9GAMM</name>
<sequence>MKVLDLIKTLDEVLESADFKDVSYNGLQVQADPISLMRDEVEVVCTSADASYEAVNAAIAHDADLLLVHHGLYWRGADPRAVGVMGERLRTALETNLNIAAYHLPLDASMRFGNNANLCRLIGAEKFDYIVPGDKTSIAMRAQLKEPLTYPELCRLLATKLDTKVELLGVREWGEQELSRTVKRAVVCSGSGSSILEHCPHPDFDVFITGDVSEQIYEMANELALPVIAAGHHATEQSGVKALGDFLA</sequence>
<evidence type="ECO:0000256" key="3">
    <source>
        <dbReference type="PIRSR" id="PIRSR602678-1"/>
    </source>
</evidence>
<dbReference type="EMBL" id="JADINH010000181">
    <property type="protein sequence ID" value="MBO8416539.1"/>
    <property type="molecule type" value="Genomic_DNA"/>
</dbReference>
<protein>
    <submittedName>
        <fullName evidence="4">Nif3-like dinuclear metal center hexameric protein</fullName>
    </submittedName>
</protein>
<dbReference type="NCBIfam" id="TIGR00486">
    <property type="entry name" value="YbgI_SA1388"/>
    <property type="match status" value="1"/>
</dbReference>
<feature type="binding site" evidence="3">
    <location>
        <position position="70"/>
    </location>
    <ligand>
        <name>a divalent metal cation</name>
        <dbReference type="ChEBI" id="CHEBI:60240"/>
        <label>1</label>
    </ligand>
</feature>
<dbReference type="PANTHER" id="PTHR13799:SF14">
    <property type="entry name" value="GTP CYCLOHYDROLASE 1 TYPE 2 HOMOLOG"/>
    <property type="match status" value="1"/>
</dbReference>
<dbReference type="GO" id="GO:0046872">
    <property type="term" value="F:metal ion binding"/>
    <property type="evidence" value="ECO:0007669"/>
    <property type="project" value="UniProtKB-KW"/>
</dbReference>
<dbReference type="SUPFAM" id="SSF102705">
    <property type="entry name" value="NIF3 (NGG1p interacting factor 3)-like"/>
    <property type="match status" value="1"/>
</dbReference>
<feature type="binding site" evidence="3">
    <location>
        <position position="232"/>
    </location>
    <ligand>
        <name>a divalent metal cation</name>
        <dbReference type="ChEBI" id="CHEBI:60240"/>
        <label>1</label>
    </ligand>
</feature>
<evidence type="ECO:0000256" key="2">
    <source>
        <dbReference type="ARBA" id="ARBA00022723"/>
    </source>
</evidence>
<reference evidence="4" key="2">
    <citation type="journal article" date="2021" name="PeerJ">
        <title>Extensive microbial diversity within the chicken gut microbiome revealed by metagenomics and culture.</title>
        <authorList>
            <person name="Gilroy R."/>
            <person name="Ravi A."/>
            <person name="Getino M."/>
            <person name="Pursley I."/>
            <person name="Horton D.L."/>
            <person name="Alikhan N.F."/>
            <person name="Baker D."/>
            <person name="Gharbi K."/>
            <person name="Hall N."/>
            <person name="Watson M."/>
            <person name="Adriaenssens E.M."/>
            <person name="Foster-Nyarko E."/>
            <person name="Jarju S."/>
            <person name="Secka A."/>
            <person name="Antonio M."/>
            <person name="Oren A."/>
            <person name="Chaudhuri R.R."/>
            <person name="La Ragione R."/>
            <person name="Hildebrand F."/>
            <person name="Pallen M.J."/>
        </authorList>
    </citation>
    <scope>NUCLEOTIDE SEQUENCE</scope>
    <source>
        <strain evidence="4">17213</strain>
    </source>
</reference>
<dbReference type="Proteomes" id="UP000823631">
    <property type="component" value="Unassembled WGS sequence"/>
</dbReference>